<evidence type="ECO:0000313" key="3">
    <source>
        <dbReference type="EMBL" id="KIM42723.1"/>
    </source>
</evidence>
<dbReference type="InterPro" id="IPR046520">
    <property type="entry name" value="DUF6697"/>
</dbReference>
<reference evidence="4" key="2">
    <citation type="submission" date="2015-01" db="EMBL/GenBank/DDBJ databases">
        <title>Evolutionary Origins and Diversification of the Mycorrhizal Mutualists.</title>
        <authorList>
            <consortium name="DOE Joint Genome Institute"/>
            <consortium name="Mycorrhizal Genomics Consortium"/>
            <person name="Kohler A."/>
            <person name="Kuo A."/>
            <person name="Nagy L.G."/>
            <person name="Floudas D."/>
            <person name="Copeland A."/>
            <person name="Barry K.W."/>
            <person name="Cichocki N."/>
            <person name="Veneault-Fourrey C."/>
            <person name="LaButti K."/>
            <person name="Lindquist E.A."/>
            <person name="Lipzen A."/>
            <person name="Lundell T."/>
            <person name="Morin E."/>
            <person name="Murat C."/>
            <person name="Riley R."/>
            <person name="Ohm R."/>
            <person name="Sun H."/>
            <person name="Tunlid A."/>
            <person name="Henrissat B."/>
            <person name="Grigoriev I.V."/>
            <person name="Hibbett D.S."/>
            <person name="Martin F."/>
        </authorList>
    </citation>
    <scope>NUCLEOTIDE SEQUENCE [LARGE SCALE GENOMIC DNA]</scope>
    <source>
        <strain evidence="4">h7</strain>
    </source>
</reference>
<evidence type="ECO:0000259" key="2">
    <source>
        <dbReference type="Pfam" id="PF20411"/>
    </source>
</evidence>
<dbReference type="HOGENOM" id="CLU_046159_1_0_1"/>
<dbReference type="EMBL" id="KN831777">
    <property type="protein sequence ID" value="KIM42723.1"/>
    <property type="molecule type" value="Genomic_DNA"/>
</dbReference>
<keyword evidence="4" id="KW-1185">Reference proteome</keyword>
<dbReference type="OrthoDB" id="3176940at2759"/>
<organism evidence="3 4">
    <name type="scientific">Hebeloma cylindrosporum</name>
    <dbReference type="NCBI Taxonomy" id="76867"/>
    <lineage>
        <taxon>Eukaryota</taxon>
        <taxon>Fungi</taxon>
        <taxon>Dikarya</taxon>
        <taxon>Basidiomycota</taxon>
        <taxon>Agaricomycotina</taxon>
        <taxon>Agaricomycetes</taxon>
        <taxon>Agaricomycetidae</taxon>
        <taxon>Agaricales</taxon>
        <taxon>Agaricineae</taxon>
        <taxon>Hymenogastraceae</taxon>
        <taxon>Hebeloma</taxon>
    </lineage>
</organism>
<dbReference type="Pfam" id="PF20411">
    <property type="entry name" value="DUF6697"/>
    <property type="match status" value="1"/>
</dbReference>
<reference evidence="3 4" key="1">
    <citation type="submission" date="2014-04" db="EMBL/GenBank/DDBJ databases">
        <authorList>
            <consortium name="DOE Joint Genome Institute"/>
            <person name="Kuo A."/>
            <person name="Gay G."/>
            <person name="Dore J."/>
            <person name="Kohler A."/>
            <person name="Nagy L.G."/>
            <person name="Floudas D."/>
            <person name="Copeland A."/>
            <person name="Barry K.W."/>
            <person name="Cichocki N."/>
            <person name="Veneault-Fourrey C."/>
            <person name="LaButti K."/>
            <person name="Lindquist E.A."/>
            <person name="Lipzen A."/>
            <person name="Lundell T."/>
            <person name="Morin E."/>
            <person name="Murat C."/>
            <person name="Sun H."/>
            <person name="Tunlid A."/>
            <person name="Henrissat B."/>
            <person name="Grigoriev I.V."/>
            <person name="Hibbett D.S."/>
            <person name="Martin F."/>
            <person name="Nordberg H.P."/>
            <person name="Cantor M.N."/>
            <person name="Hua S.X."/>
        </authorList>
    </citation>
    <scope>NUCLEOTIDE SEQUENCE [LARGE SCALE GENOMIC DNA]</scope>
    <source>
        <strain evidence="4">h7</strain>
    </source>
</reference>
<proteinExistence type="predicted"/>
<accession>A0A0C2XYM7</accession>
<feature type="region of interest" description="Disordered" evidence="1">
    <location>
        <begin position="452"/>
        <end position="471"/>
    </location>
</feature>
<feature type="compositionally biased region" description="Basic residues" evidence="1">
    <location>
        <begin position="384"/>
        <end position="401"/>
    </location>
</feature>
<dbReference type="Proteomes" id="UP000053424">
    <property type="component" value="Unassembled WGS sequence"/>
</dbReference>
<feature type="compositionally biased region" description="Basic and acidic residues" evidence="1">
    <location>
        <begin position="433"/>
        <end position="442"/>
    </location>
</feature>
<feature type="region of interest" description="Disordered" evidence="1">
    <location>
        <begin position="384"/>
        <end position="445"/>
    </location>
</feature>
<name>A0A0C2XYM7_HEBCY</name>
<dbReference type="STRING" id="686832.A0A0C2XYM7"/>
<dbReference type="AlphaFoldDB" id="A0A0C2XYM7"/>
<gene>
    <name evidence="3" type="ORF">M413DRAFT_444394</name>
</gene>
<sequence>MRAIKVEKDIFEKPFLTSEQPSLNDASLKDSDAKADVIKDRELALESKLRFSSESTLASSCVNHEWDMKHDNVKIEVSKGWIAQHAEISSIAVEENVKIEDVAYSSSLAAPVQKRRRLQIEVVVPTLDLLQRRIKNQQTLKLKKMQNPKIKKKSNRGFSLDTVWARTDGIPAFEVPLDKETQELTVSRDFMSSTYGGSMQATCPKISKRKLAQHGKDNFTYLHPDYHQHAPEVAGSSGLFFNHSPGPDWEGLQRVFTRIESNKWQFMGMYEFKSCASLSKEEWKRQNERVRNTWTREICRQGWARHLRARVRGRIDLSREPTEAEVEEIVDSERYRTTTPEEVMKAYNCGEERIGVWALKCVDYDLPFQLELCKKFPLWVPRPRKPRGSKKSAKKPARAKRTTNSQSRGGRKRKRSESLLSELTELDDEPSDNEPRMKKDLEMDIMDIYASDSDDEPIYTSKGTRSRPICL</sequence>
<protein>
    <recommendedName>
        <fullName evidence="2">DUF6697 domain-containing protein</fullName>
    </recommendedName>
</protein>
<evidence type="ECO:0000256" key="1">
    <source>
        <dbReference type="SAM" id="MobiDB-lite"/>
    </source>
</evidence>
<evidence type="ECO:0000313" key="4">
    <source>
        <dbReference type="Proteomes" id="UP000053424"/>
    </source>
</evidence>
<feature type="domain" description="DUF6697" evidence="2">
    <location>
        <begin position="185"/>
        <end position="375"/>
    </location>
</feature>